<proteinExistence type="predicted"/>
<sequence length="291" mass="32795">MHKFSTETYHSLSSRPSYDHAWQIIMPRKALDHDFLLDGILSIASLHTAATKGPTQARPYIDTALEYQNRALTPFRHALNNITPANCDVIYAYSVITIASGIVLPQLTAENDGNPNTIENILHVFVLLQGTTEILKTNRAWLAQSSFPPVGDYWEGAARSLDRETEEAFERLTAMNRQKNSTFPEAYCITEEAVALLRRCFCRYSTMKDPGSVITWLAVVNRRFVDTLRGLEPLSLLILGHWGVLLAKLDGKVWWAFKSGRALVVDTLQVCGTDDVEFRDAWAWPKQQLGL</sequence>
<evidence type="ECO:0000313" key="2">
    <source>
        <dbReference type="Proteomes" id="UP000541154"/>
    </source>
</evidence>
<dbReference type="PANTHER" id="PTHR47784:SF10">
    <property type="entry name" value="TRANSCRIPTION FACTOR, PUTATIVE (AFU_ORTHOLOGUE AFUA_6G14150)-RELATED"/>
    <property type="match status" value="1"/>
</dbReference>
<reference evidence="1 2" key="1">
    <citation type="submission" date="2019-04" db="EMBL/GenBank/DDBJ databases">
        <title>Aspergillus burnettii sp. nov., novel species from soil in southeast Queensland.</title>
        <authorList>
            <person name="Gilchrist C.L.M."/>
            <person name="Pitt J.I."/>
            <person name="Lange L."/>
            <person name="Lacey H.J."/>
            <person name="Vuong D."/>
            <person name="Midgley D.J."/>
            <person name="Greenfield P."/>
            <person name="Bradbury M."/>
            <person name="Lacey E."/>
            <person name="Busk P.K."/>
            <person name="Pilgaard B."/>
            <person name="Chooi Y.H."/>
            <person name="Piggott A.M."/>
        </authorList>
    </citation>
    <scope>NUCLEOTIDE SEQUENCE [LARGE SCALE GENOMIC DNA]</scope>
    <source>
        <strain evidence="1 2">FRR 5400</strain>
    </source>
</reference>
<comment type="caution">
    <text evidence="1">The sequence shown here is derived from an EMBL/GenBank/DDBJ whole genome shotgun (WGS) entry which is preliminary data.</text>
</comment>
<dbReference type="InterPro" id="IPR053157">
    <property type="entry name" value="Sterol_Uptake_Regulator"/>
</dbReference>
<keyword evidence="2" id="KW-1185">Reference proteome</keyword>
<accession>A0A8H6ADM6</accession>
<dbReference type="Proteomes" id="UP000541154">
    <property type="component" value="Unassembled WGS sequence"/>
</dbReference>
<protein>
    <recommendedName>
        <fullName evidence="3">C6 transcription factor</fullName>
    </recommendedName>
</protein>
<gene>
    <name evidence="1" type="ORF">ETB97_005327</name>
</gene>
<dbReference type="EMBL" id="SPNV01000024">
    <property type="protein sequence ID" value="KAF5865086.1"/>
    <property type="molecule type" value="Genomic_DNA"/>
</dbReference>
<dbReference type="AlphaFoldDB" id="A0A8H6ADM6"/>
<organism evidence="1 2">
    <name type="scientific">Petromyces alliaceus</name>
    <name type="common">Aspergillus alliaceus</name>
    <dbReference type="NCBI Taxonomy" id="209559"/>
    <lineage>
        <taxon>Eukaryota</taxon>
        <taxon>Fungi</taxon>
        <taxon>Dikarya</taxon>
        <taxon>Ascomycota</taxon>
        <taxon>Pezizomycotina</taxon>
        <taxon>Eurotiomycetes</taxon>
        <taxon>Eurotiomycetidae</taxon>
        <taxon>Eurotiales</taxon>
        <taxon>Aspergillaceae</taxon>
        <taxon>Aspergillus</taxon>
        <taxon>Aspergillus subgen. Circumdati</taxon>
    </lineage>
</organism>
<dbReference type="PANTHER" id="PTHR47784">
    <property type="entry name" value="STEROL UPTAKE CONTROL PROTEIN 2"/>
    <property type="match status" value="1"/>
</dbReference>
<name>A0A8H6ADM6_PETAA</name>
<dbReference type="GO" id="GO:0001228">
    <property type="term" value="F:DNA-binding transcription activator activity, RNA polymerase II-specific"/>
    <property type="evidence" value="ECO:0007669"/>
    <property type="project" value="TreeGrafter"/>
</dbReference>
<evidence type="ECO:0008006" key="3">
    <source>
        <dbReference type="Google" id="ProtNLM"/>
    </source>
</evidence>
<evidence type="ECO:0000313" key="1">
    <source>
        <dbReference type="EMBL" id="KAF5865086.1"/>
    </source>
</evidence>